<evidence type="ECO:0000313" key="18">
    <source>
        <dbReference type="Ensembl" id="ENSSSCP00060014973.1"/>
    </source>
</evidence>
<evidence type="ECO:0000259" key="17">
    <source>
        <dbReference type="Pfam" id="PF16546"/>
    </source>
</evidence>
<dbReference type="InterPro" id="IPR032374">
    <property type="entry name" value="SGTA_dimer"/>
</dbReference>
<dbReference type="Ensembl" id="ENSSSCT00050072841.1">
    <property type="protein sequence ID" value="ENSSSCP00050031345.1"/>
    <property type="gene ID" value="ENSSSCG00050053458.1"/>
</dbReference>
<keyword evidence="4" id="KW-0963">Cytoplasm</keyword>
<evidence type="ECO:0000256" key="11">
    <source>
        <dbReference type="ARBA" id="ARBA00054833"/>
    </source>
</evidence>
<dbReference type="GO" id="GO:0005634">
    <property type="term" value="C:nucleus"/>
    <property type="evidence" value="ECO:0007669"/>
    <property type="project" value="UniProtKB-SubCell"/>
</dbReference>
<dbReference type="PANTHER" id="PTHR45831:SF3">
    <property type="entry name" value="SMALL GLUTAMINE-RICH TETRATRICOPEPTIDE REPEAT-CONTAINING PROTEIN ALPHA"/>
    <property type="match status" value="1"/>
</dbReference>
<sequence length="328" mass="35670">MDNKKRLAYAIIRFLHDQLRHGGLSPDAQESLEVAIQCLETAFGVTVEDSDLALPQTLSEIFEAAASGKEVPQDLRSPQQTPPSEEDSAEAERLKTEGNEQMKVENFEAAVHFYGKAIELNPSNAVYFCNRAAAYSKLGNYAGAVQDCERAICIDPSYSKAYGRMGLALSSLNKHTEAVAYYRKALELDPDNETYKSNLKVAELRLREAPSPVSPLGTSHGDRVVGQTLLRRGVEGWACPVWEEGRGGGQHVFNGVFLYGKKLIFTDPQEEEGACPGKPSGSWGTEPVVWIPQKEQAGGRVRSGFASLNDPWALGQGLPGVMRAGTGP</sequence>
<dbReference type="InterPro" id="IPR011990">
    <property type="entry name" value="TPR-like_helical_dom_sf"/>
</dbReference>
<evidence type="ECO:0000256" key="10">
    <source>
        <dbReference type="ARBA" id="ARBA00023242"/>
    </source>
</evidence>
<evidence type="ECO:0000256" key="6">
    <source>
        <dbReference type="ARBA" id="ARBA00022737"/>
    </source>
</evidence>
<evidence type="ECO:0000256" key="12">
    <source>
        <dbReference type="ARBA" id="ARBA00062864"/>
    </source>
</evidence>
<dbReference type="Proteomes" id="UP000694570">
    <property type="component" value="Unplaced"/>
</dbReference>
<feature type="compositionally biased region" description="Basic and acidic residues" evidence="16">
    <location>
        <begin position="90"/>
        <end position="100"/>
    </location>
</feature>
<proteinExistence type="inferred from homology"/>
<dbReference type="Proteomes" id="UP000694723">
    <property type="component" value="Unplaced"/>
</dbReference>
<dbReference type="InterPro" id="IPR047150">
    <property type="entry name" value="SGT"/>
</dbReference>
<feature type="repeat" description="TPR" evidence="15">
    <location>
        <begin position="125"/>
        <end position="158"/>
    </location>
</feature>
<dbReference type="Pfam" id="PF16546">
    <property type="entry name" value="SGTA_dimer"/>
    <property type="match status" value="1"/>
</dbReference>
<dbReference type="Ensembl" id="ENSSSCT00060035084.1">
    <property type="protein sequence ID" value="ENSSSCP00060014973.1"/>
    <property type="gene ID" value="ENSSSCG00060025885.1"/>
</dbReference>
<dbReference type="GO" id="GO:0016020">
    <property type="term" value="C:membrane"/>
    <property type="evidence" value="ECO:0007669"/>
    <property type="project" value="UniProtKB-ARBA"/>
</dbReference>
<protein>
    <recommendedName>
        <fullName evidence="13">Small glutamine-rich tetratricopeptide repeat-containing protein alpha</fullName>
    </recommendedName>
    <alternativeName>
        <fullName evidence="14">Alpha-SGT</fullName>
    </alternativeName>
</protein>
<evidence type="ECO:0000256" key="16">
    <source>
        <dbReference type="SAM" id="MobiDB-lite"/>
    </source>
</evidence>
<dbReference type="Gene3D" id="1.20.5.420">
    <property type="entry name" value="Immunoglobulin FC, subunit C"/>
    <property type="match status" value="1"/>
</dbReference>
<feature type="domain" description="SGTA homodimerisation" evidence="17">
    <location>
        <begin position="3"/>
        <end position="63"/>
    </location>
</feature>
<evidence type="ECO:0000256" key="8">
    <source>
        <dbReference type="ARBA" id="ARBA00022990"/>
    </source>
</evidence>
<dbReference type="FunFam" id="1.25.40.10:FF:000108">
    <property type="entry name" value="Small glutamine-rich tetratricopeptide repeat-containing protein alpha"/>
    <property type="match status" value="1"/>
</dbReference>
<evidence type="ECO:0000256" key="7">
    <source>
        <dbReference type="ARBA" id="ARBA00022803"/>
    </source>
</evidence>
<comment type="function">
    <text evidence="11">Co-chaperone that binds misfolded and hydrophobic patches-containing client proteins in the cytosol. Mediates their targeting to the endoplasmic reticulum but also regulates their sorting to the proteasome when targeting fails. Functions in tail-anchored/type II transmembrane proteins membrane insertion constituting with ASNA1 and the BAG6 complex a targeting module. Functions upstream of the BAG6 complex and ASNA1, binding more rapidly the transmembrane domain of newly synthesized proteins. It is also involved in the regulation of the endoplasmic reticulum-associated misfolded protein catabolic process via its interaction with BAG6: collaborates with the BAG6 complex to maintain hydrophobic substrates in non-ubiquitinated states. Competes with RNF126 for interaction with BAG6, preventing the ubiquitination of client proteins associated with the BAG6 complex. Binds directly to HSC70 and HSP70 and regulates their ATPase activity.</text>
</comment>
<evidence type="ECO:0000256" key="14">
    <source>
        <dbReference type="ARBA" id="ARBA00076853"/>
    </source>
</evidence>
<dbReference type="Pfam" id="PF00515">
    <property type="entry name" value="TPR_1"/>
    <property type="match status" value="2"/>
</dbReference>
<accession>A0A8D1UVE3</accession>
<evidence type="ECO:0000256" key="2">
    <source>
        <dbReference type="ARBA" id="ARBA00004496"/>
    </source>
</evidence>
<comment type="similarity">
    <text evidence="3">Belongs to the SGT family.</text>
</comment>
<feature type="repeat" description="TPR" evidence="15">
    <location>
        <begin position="91"/>
        <end position="124"/>
    </location>
</feature>
<dbReference type="SMART" id="SM00028">
    <property type="entry name" value="TPR"/>
    <property type="match status" value="3"/>
</dbReference>
<dbReference type="Proteomes" id="UP000694726">
    <property type="component" value="Unplaced"/>
</dbReference>
<evidence type="ECO:0000256" key="5">
    <source>
        <dbReference type="ARBA" id="ARBA00022553"/>
    </source>
</evidence>
<keyword evidence="6" id="KW-0677">Repeat</keyword>
<dbReference type="Proteomes" id="UP000694571">
    <property type="component" value="Unplaced"/>
</dbReference>
<dbReference type="InterPro" id="IPR019734">
    <property type="entry name" value="TPR_rpt"/>
</dbReference>
<evidence type="ECO:0000256" key="13">
    <source>
        <dbReference type="ARBA" id="ARBA00070804"/>
    </source>
</evidence>
<dbReference type="FunFam" id="1.20.5.420:FF:000002">
    <property type="entry name" value="Small glutamine-rich tetratricopeptide repeat-containing protein alpha"/>
    <property type="match status" value="1"/>
</dbReference>
<comment type="subcellular location">
    <subcellularLocation>
        <location evidence="2">Cytoplasm</location>
    </subcellularLocation>
    <subcellularLocation>
        <location evidence="1">Nucleus</location>
    </subcellularLocation>
</comment>
<comment type="subunit">
    <text evidence="12">Homodimer. Homooligomer. Interacts with DNAJC5 and DNAJC5B. Interacts (via TPR repeats) with HSP90AA1. Interacts (via Gln-rich region) with SLC2A1. Interacts with HSP90AB1. Interacts (via TPR repeats) with HSPA8/Hsc70; the interaction is direct. Interacts with BAG6 (via ubiquitin-like domain); interaction prevents interaction between BAG6 and RNF126. Forms a multiprotein complex, at least composed of DNAJB12, DNAJB14, HSPA8/Hsc70 and SGTA; interaction with DNAJB14 and HSPA8/Hsc70 is direct.</text>
</comment>
<feature type="region of interest" description="Disordered" evidence="16">
    <location>
        <begin position="68"/>
        <end position="100"/>
    </location>
</feature>
<dbReference type="GO" id="GO:0005737">
    <property type="term" value="C:cytoplasm"/>
    <property type="evidence" value="ECO:0007669"/>
    <property type="project" value="UniProtKB-SubCell"/>
</dbReference>
<keyword evidence="9" id="KW-0143">Chaperone</keyword>
<dbReference type="PANTHER" id="PTHR45831">
    <property type="entry name" value="LD24721P"/>
    <property type="match status" value="1"/>
</dbReference>
<dbReference type="AlphaFoldDB" id="A0A8D1UVE3"/>
<dbReference type="Ensembl" id="ENSSSCT00030010216.1">
    <property type="protein sequence ID" value="ENSSSCP00030004384.1"/>
    <property type="gene ID" value="ENSSSCG00030007576.1"/>
</dbReference>
<evidence type="ECO:0000313" key="19">
    <source>
        <dbReference type="Proteomes" id="UP000694723"/>
    </source>
</evidence>
<keyword evidence="5" id="KW-0597">Phosphoprotein</keyword>
<evidence type="ECO:0000256" key="15">
    <source>
        <dbReference type="PROSITE-ProRule" id="PRU00339"/>
    </source>
</evidence>
<keyword evidence="8" id="KW-0007">Acetylation</keyword>
<name>A0A8D1UVE3_PIG</name>
<organism evidence="18 19">
    <name type="scientific">Sus scrofa</name>
    <name type="common">Pig</name>
    <dbReference type="NCBI Taxonomy" id="9823"/>
    <lineage>
        <taxon>Eukaryota</taxon>
        <taxon>Metazoa</taxon>
        <taxon>Chordata</taxon>
        <taxon>Craniata</taxon>
        <taxon>Vertebrata</taxon>
        <taxon>Euteleostomi</taxon>
        <taxon>Mammalia</taxon>
        <taxon>Eutheria</taxon>
        <taxon>Laurasiatheria</taxon>
        <taxon>Artiodactyla</taxon>
        <taxon>Suina</taxon>
        <taxon>Suidae</taxon>
        <taxon>Sus</taxon>
    </lineage>
</organism>
<reference evidence="18" key="1">
    <citation type="submission" date="2025-05" db="UniProtKB">
        <authorList>
            <consortium name="Ensembl"/>
        </authorList>
    </citation>
    <scope>IDENTIFICATION</scope>
</reference>
<keyword evidence="10" id="KW-0539">Nucleus</keyword>
<dbReference type="PROSITE" id="PS50293">
    <property type="entry name" value="TPR_REGION"/>
    <property type="match status" value="1"/>
</dbReference>
<dbReference type="Ensembl" id="ENSSSCT00015092786.1">
    <property type="protein sequence ID" value="ENSSSCP00015037946.1"/>
    <property type="gene ID" value="ENSSSCG00015069211.1"/>
</dbReference>
<keyword evidence="7 15" id="KW-0802">TPR repeat</keyword>
<dbReference type="PROSITE" id="PS50005">
    <property type="entry name" value="TPR"/>
    <property type="match status" value="3"/>
</dbReference>
<dbReference type="Pfam" id="PF13181">
    <property type="entry name" value="TPR_8"/>
    <property type="match status" value="1"/>
</dbReference>
<dbReference type="Gene3D" id="1.25.40.10">
    <property type="entry name" value="Tetratricopeptide repeat domain"/>
    <property type="match status" value="1"/>
</dbReference>
<evidence type="ECO:0000256" key="9">
    <source>
        <dbReference type="ARBA" id="ARBA00023186"/>
    </source>
</evidence>
<evidence type="ECO:0000256" key="1">
    <source>
        <dbReference type="ARBA" id="ARBA00004123"/>
    </source>
</evidence>
<dbReference type="GO" id="GO:0042802">
    <property type="term" value="F:identical protein binding"/>
    <property type="evidence" value="ECO:0007669"/>
    <property type="project" value="UniProtKB-ARBA"/>
</dbReference>
<gene>
    <name evidence="18" type="primary">SGTA</name>
</gene>
<dbReference type="SUPFAM" id="SSF48452">
    <property type="entry name" value="TPR-like"/>
    <property type="match status" value="1"/>
</dbReference>
<feature type="repeat" description="TPR" evidence="15">
    <location>
        <begin position="159"/>
        <end position="192"/>
    </location>
</feature>
<evidence type="ECO:0000256" key="3">
    <source>
        <dbReference type="ARBA" id="ARBA00008175"/>
    </source>
</evidence>
<evidence type="ECO:0000256" key="4">
    <source>
        <dbReference type="ARBA" id="ARBA00022490"/>
    </source>
</evidence>